<evidence type="ECO:0000256" key="1">
    <source>
        <dbReference type="SAM" id="MobiDB-lite"/>
    </source>
</evidence>
<feature type="compositionally biased region" description="Low complexity" evidence="1">
    <location>
        <begin position="13"/>
        <end position="22"/>
    </location>
</feature>
<dbReference type="InterPro" id="IPR043502">
    <property type="entry name" value="DNA/RNA_pol_sf"/>
</dbReference>
<dbReference type="InterPro" id="IPR052055">
    <property type="entry name" value="Hepadnavirus_pol/RT"/>
</dbReference>
<sequence length="2164" mass="239953">AGNSVGDGQQPKEPSLAAEEAPLEVNVEVGSVPGDEQADGQQVVDKAPAFTEKERANYERTIFEQSLASIGAGMPALPWEQGIFKEIFGEAKSDDWPTLEDLVAYPAGAAPGSSDDARLKVEVTGVTSSLPGDMPLYAKHIKALCDRDYAATLDLTWTKALASWLIVLEDCNFESSVGRYVQEKLQSMDRDGALLCIRDACGVRSPSTVLKRARDLILFVKWCEKSDLRWWPIKERNLLDYLQGKEDEKRSKFIGKNLIHALKFFKYIIGAEFNIEAVLGPMLTGKVSRVLATRDPTEQARPLTVAEVLRLEVMLDTVRNKYDKYFIECILYAIYSRSRWSDMANIHHFFFDVIDTSDGPFGFVEARTRVHKTSTTAERKAMYMPYVASVNGIGSGSWGLKWKAVLEELGLLDLGAPHGPICRAPTVDGGFTKRPVSTSEGTNMINAYLGYKDGDKAATTTHSLKSTLLVWAARYGLSEPVRGLLGHHSLKENSVARYSRDMLSQPMRELCAMVYNIKLGNFVPDGTRSGWMVRKQAPLFEPRVPDDDEADYFGSPSVFEGEKDVSADTGFDPNNPFGEPERSGNVEERCEEAQEGGRDGEDEDVEGFVESASESENSSASSDNEEELHKEKASVIESGLEPEVKGPLMQNKRSRMLHTQNPDPKNHLQPVTSCGLHGSGFTVLAEGSIFSWPKCSKCFKDADNKSVIDVVNASKRRRLSNDPASRALRLQVDMISTRCSKYASYDRHGIQYFVFLKLAHPSLIMAAATNLTESTAAFEKQAANLGLEAGWTQALKNAGVTTLGRLAFSCGQPGTPVTEQDVRNLMTASDPGGVISVGDLATMRRLVFEAQTAVVALARSQADPNADPTLRKMPPAERSSRVANQRVRLRGLSMEGNMEVAYQVYDQLNGMMEADTLKYLAPSKCITRMQEITSAKPPKELKLDTSGTGITVKDSITEQQCSTGTELDMLEAMTRRSLAFDAMGLVDFHIFQKWIQYLFNLMRQAPPPNFKAPTLTQLLRADRQAFVRLQELSRDGVKPHADGTRPLDDLIDNLPKDHTVVYYMLPTAQEKTHSKPAKPATQKTETASWKNWATEKSSSWKSAKQTQWKKGGGKTGGSGKLPYQLKNCASATPEGKRLCFAYNIDGCDKAAAGDSCEKGMHVCGGEAQETRPFCIEFCSGTGGLTAQLRALGLTSSYGVDRVVKPRSKCPIVKVDLTTPHGEALAKSWLSNPLCAYAHWGIPCGTAPRAREIDLNDGEYQPQPLRNDAYPEGLPWLTGDDAERVRLANKVYEVCCRLILFCHFNNIRWSVEQPERSIFWLTKFWRMVLQHLTPIYVVFSACMYGGSRPKRTAIATDIKELQQLACDCTGNHKHLPWGRTKSGFATAAEVEYPTELCKAWAAAVFRSISKQFDFEQSVLPAHPDKKARASTVKQTRKSLAFMQDYSHVETARFQTAPKFRVGSKLPTALGADNASLPAHARILRISQIPSHQDRGESSEKATMFEVAFGVPWSEDAFIKEALLRGHPVHLFESLHSNLSNAIRSNVNEKPEKIVADRAAWFKKWTSRALELREPEADLHRKMPSHRRQILEGKRILLLREIIEDMKYPDPGIVDLIEKGFDLVGEAGGGLVLPRDFEPATMSIQDLAHHAKSSNEAIFHSTKSSGDCEVDEELWKKTCEEVEKGWLSSLPPSEVPHGRLSRRFAVVQGGKVRPIDNYSESQVNDAVNVTSKCTVDGTDCIAAMIAEYMRLCEDKSVSPELLGRSFDLKSAYRQLAVSDSSLKWARLAVYNPSLKITEVFQQHSLPFGAKASVIGFLRCARLIQWLAHSLNIMVTCYFDDYVCVAPSSLARNTDQAFCLLLDLLGWRYDVSGEKADSMSHEISALGVMVDLSETSEGRVMIRNTEKRKQDLSGQIDRALSSRRLTTHEATSLKGRLGFAEGQLFGRATKRLINVLGLHVLHPPKRGVLSDETVSAMLQVKGRLLNAQPRLVKADVGDVFFLFTDACFDCEAKEGGVGGVLIDQTGCVVSWFGGEASRDFCESFMAEDQEQAIGELEAFVVLVAFRVWQDLLRSKHLLCFIDNEAARYLILKGYSKNPVLCNIVHHLAKVEEELFILPWYARVPSECNIADPPSRSVPHELLPETSRVPMPDLRSVLDEASKPLSAS</sequence>
<dbReference type="EMBL" id="CAXAMN010028500">
    <property type="protein sequence ID" value="CAK9116768.1"/>
    <property type="molecule type" value="Genomic_DNA"/>
</dbReference>
<dbReference type="Proteomes" id="UP001642484">
    <property type="component" value="Unassembled WGS sequence"/>
</dbReference>
<feature type="compositionally biased region" description="Polar residues" evidence="1">
    <location>
        <begin position="1081"/>
        <end position="1108"/>
    </location>
</feature>
<feature type="compositionally biased region" description="Basic and acidic residues" evidence="1">
    <location>
        <begin position="579"/>
        <end position="599"/>
    </location>
</feature>
<feature type="region of interest" description="Disordered" evidence="1">
    <location>
        <begin position="542"/>
        <end position="650"/>
    </location>
</feature>
<evidence type="ECO:0000313" key="2">
    <source>
        <dbReference type="EMBL" id="CAK9116768.1"/>
    </source>
</evidence>
<feature type="region of interest" description="Disordered" evidence="1">
    <location>
        <begin position="1071"/>
        <end position="1116"/>
    </location>
</feature>
<dbReference type="PANTHER" id="PTHR33050:SF7">
    <property type="entry name" value="RIBONUCLEASE H"/>
    <property type="match status" value="1"/>
</dbReference>
<keyword evidence="3" id="KW-1185">Reference proteome</keyword>
<evidence type="ECO:0000313" key="3">
    <source>
        <dbReference type="Proteomes" id="UP001642484"/>
    </source>
</evidence>
<comment type="caution">
    <text evidence="2">The sequence shown here is derived from an EMBL/GenBank/DDBJ whole genome shotgun (WGS) entry which is preliminary data.</text>
</comment>
<feature type="non-terminal residue" evidence="2">
    <location>
        <position position="1"/>
    </location>
</feature>
<feature type="region of interest" description="Disordered" evidence="1">
    <location>
        <begin position="1"/>
        <end position="22"/>
    </location>
</feature>
<reference evidence="2 3" key="1">
    <citation type="submission" date="2024-02" db="EMBL/GenBank/DDBJ databases">
        <authorList>
            <person name="Chen Y."/>
            <person name="Shah S."/>
            <person name="Dougan E. K."/>
            <person name="Thang M."/>
            <person name="Chan C."/>
        </authorList>
    </citation>
    <scope>NUCLEOTIDE SEQUENCE [LARGE SCALE GENOMIC DNA]</scope>
</reference>
<dbReference type="PANTHER" id="PTHR33050">
    <property type="entry name" value="REVERSE TRANSCRIPTASE DOMAIN-CONTAINING PROTEIN"/>
    <property type="match status" value="1"/>
</dbReference>
<feature type="compositionally biased region" description="Low complexity" evidence="1">
    <location>
        <begin position="608"/>
        <end position="622"/>
    </location>
</feature>
<gene>
    <name evidence="2" type="ORF">CCMP2556_LOCUS54259</name>
</gene>
<feature type="region of interest" description="Disordered" evidence="1">
    <location>
        <begin position="2137"/>
        <end position="2164"/>
    </location>
</feature>
<organism evidence="2 3">
    <name type="scientific">Durusdinium trenchii</name>
    <dbReference type="NCBI Taxonomy" id="1381693"/>
    <lineage>
        <taxon>Eukaryota</taxon>
        <taxon>Sar</taxon>
        <taxon>Alveolata</taxon>
        <taxon>Dinophyceae</taxon>
        <taxon>Suessiales</taxon>
        <taxon>Symbiodiniaceae</taxon>
        <taxon>Durusdinium</taxon>
    </lineage>
</organism>
<name>A0ABP0SWL3_9DINO</name>
<dbReference type="SUPFAM" id="SSF56672">
    <property type="entry name" value="DNA/RNA polymerases"/>
    <property type="match status" value="1"/>
</dbReference>
<accession>A0ABP0SWL3</accession>
<proteinExistence type="predicted"/>
<protein>
    <submittedName>
        <fullName evidence="2">Uncharacterized protein</fullName>
    </submittedName>
</protein>